<evidence type="ECO:0000313" key="1">
    <source>
        <dbReference type="EMBL" id="KAL3638202.1"/>
    </source>
</evidence>
<accession>A0ABD3D883</accession>
<dbReference type="EMBL" id="JAVIJP010000019">
    <property type="protein sequence ID" value="KAL3638202.1"/>
    <property type="molecule type" value="Genomic_DNA"/>
</dbReference>
<sequence length="35" mass="4163">MEVARDWTQAEPPMLKPFLMSMVQRRKRSLSLNSK</sequence>
<name>A0ABD3D883_9LAMI</name>
<gene>
    <name evidence="1" type="ORF">CASFOL_017573</name>
</gene>
<protein>
    <submittedName>
        <fullName evidence="1">Uncharacterized protein</fullName>
    </submittedName>
</protein>
<organism evidence="1 2">
    <name type="scientific">Castilleja foliolosa</name>
    <dbReference type="NCBI Taxonomy" id="1961234"/>
    <lineage>
        <taxon>Eukaryota</taxon>
        <taxon>Viridiplantae</taxon>
        <taxon>Streptophyta</taxon>
        <taxon>Embryophyta</taxon>
        <taxon>Tracheophyta</taxon>
        <taxon>Spermatophyta</taxon>
        <taxon>Magnoliopsida</taxon>
        <taxon>eudicotyledons</taxon>
        <taxon>Gunneridae</taxon>
        <taxon>Pentapetalae</taxon>
        <taxon>asterids</taxon>
        <taxon>lamiids</taxon>
        <taxon>Lamiales</taxon>
        <taxon>Orobanchaceae</taxon>
        <taxon>Pedicularideae</taxon>
        <taxon>Castillejinae</taxon>
        <taxon>Castilleja</taxon>
    </lineage>
</organism>
<evidence type="ECO:0000313" key="2">
    <source>
        <dbReference type="Proteomes" id="UP001632038"/>
    </source>
</evidence>
<dbReference type="Proteomes" id="UP001632038">
    <property type="component" value="Unassembled WGS sequence"/>
</dbReference>
<keyword evidence="2" id="KW-1185">Reference proteome</keyword>
<dbReference type="AlphaFoldDB" id="A0ABD3D883"/>
<comment type="caution">
    <text evidence="1">The sequence shown here is derived from an EMBL/GenBank/DDBJ whole genome shotgun (WGS) entry which is preliminary data.</text>
</comment>
<reference evidence="2" key="1">
    <citation type="journal article" date="2024" name="IScience">
        <title>Strigolactones Initiate the Formation of Haustorium-like Structures in Castilleja.</title>
        <authorList>
            <person name="Buerger M."/>
            <person name="Peterson D."/>
            <person name="Chory J."/>
        </authorList>
    </citation>
    <scope>NUCLEOTIDE SEQUENCE [LARGE SCALE GENOMIC DNA]</scope>
</reference>
<proteinExistence type="predicted"/>